<dbReference type="PANTHER" id="PTHR22997">
    <property type="entry name" value="PIH1 DOMAIN-CONTAINING PROTEIN 1"/>
    <property type="match status" value="1"/>
</dbReference>
<dbReference type="Proteomes" id="UP001497472">
    <property type="component" value="Unassembled WGS sequence"/>
</dbReference>
<reference evidence="7 8" key="1">
    <citation type="submission" date="2023-11" db="EMBL/GenBank/DDBJ databases">
        <authorList>
            <person name="Okamura Y."/>
        </authorList>
    </citation>
    <scope>NUCLEOTIDE SEQUENCE [LARGE SCALE GENOMIC DNA]</scope>
</reference>
<dbReference type="HAMAP" id="MF_03069">
    <property type="entry name" value="Kintoun"/>
    <property type="match status" value="1"/>
</dbReference>
<keyword evidence="1 3" id="KW-0963">Cytoplasm</keyword>
<comment type="function">
    <text evidence="3">Required for cytoplasmic pre-assembly of axonemal dyneins, thereby playing a central role in motility in cilia and flagella. Involved in pre-assembly of dynein arm complexes in the cytoplasm before intraflagellar transport loads them for the ciliary compartment.</text>
</comment>
<accession>A0AAV1JTS6</accession>
<comment type="similarity">
    <text evidence="3">Belongs to the PIH1 family. Kintoun subfamily.</text>
</comment>
<dbReference type="Pfam" id="PF18201">
    <property type="entry name" value="PIH1_CS"/>
    <property type="match status" value="1"/>
</dbReference>
<dbReference type="PANTHER" id="PTHR22997:SF3">
    <property type="entry name" value="PROTEIN KINTOUN"/>
    <property type="match status" value="1"/>
</dbReference>
<gene>
    <name evidence="7" type="ORF">LNINA_LOCUS11210</name>
</gene>
<dbReference type="GO" id="GO:0060285">
    <property type="term" value="P:cilium-dependent cell motility"/>
    <property type="evidence" value="ECO:0007669"/>
    <property type="project" value="UniProtKB-UniRule"/>
</dbReference>
<feature type="compositionally biased region" description="Basic residues" evidence="4">
    <location>
        <begin position="677"/>
        <end position="690"/>
    </location>
</feature>
<feature type="domain" description="PIH1 N-terminal" evidence="5">
    <location>
        <begin position="42"/>
        <end position="204"/>
    </location>
</feature>
<comment type="caution">
    <text evidence="7">The sequence shown here is derived from an EMBL/GenBank/DDBJ whole genome shotgun (WGS) entry which is preliminary data.</text>
</comment>
<dbReference type="Pfam" id="PF08190">
    <property type="entry name" value="PIH1"/>
    <property type="match status" value="1"/>
</dbReference>
<evidence type="ECO:0000256" key="2">
    <source>
        <dbReference type="ARBA" id="ARBA00024190"/>
    </source>
</evidence>
<dbReference type="AlphaFoldDB" id="A0AAV1JTS6"/>
<dbReference type="EMBL" id="CAVLEF010000132">
    <property type="protein sequence ID" value="CAK1552145.1"/>
    <property type="molecule type" value="Genomic_DNA"/>
</dbReference>
<feature type="compositionally biased region" description="Basic residues" evidence="4">
    <location>
        <begin position="779"/>
        <end position="790"/>
    </location>
</feature>
<evidence type="ECO:0000313" key="7">
    <source>
        <dbReference type="EMBL" id="CAK1552145.1"/>
    </source>
</evidence>
<evidence type="ECO:0000256" key="1">
    <source>
        <dbReference type="ARBA" id="ARBA00022490"/>
    </source>
</evidence>
<dbReference type="InterPro" id="IPR034727">
    <property type="entry name" value="Kintoun"/>
</dbReference>
<evidence type="ECO:0000256" key="4">
    <source>
        <dbReference type="SAM" id="MobiDB-lite"/>
    </source>
</evidence>
<keyword evidence="8" id="KW-1185">Reference proteome</keyword>
<name>A0AAV1JTS6_9NEOP</name>
<evidence type="ECO:0000259" key="6">
    <source>
        <dbReference type="Pfam" id="PF18201"/>
    </source>
</evidence>
<dbReference type="InterPro" id="IPR012981">
    <property type="entry name" value="PIH1_N"/>
</dbReference>
<dbReference type="GO" id="GO:0070286">
    <property type="term" value="P:axonemal dynein complex assembly"/>
    <property type="evidence" value="ECO:0007669"/>
    <property type="project" value="UniProtKB-UniRule"/>
</dbReference>
<evidence type="ECO:0000259" key="5">
    <source>
        <dbReference type="Pfam" id="PF08190"/>
    </source>
</evidence>
<proteinExistence type="inferred from homology"/>
<protein>
    <recommendedName>
        <fullName evidence="3">Protein kintoun</fullName>
    </recommendedName>
    <alternativeName>
        <fullName evidence="3">Dynein assembly factor 2, axonemal homolog</fullName>
    </alternativeName>
</protein>
<dbReference type="InterPro" id="IPR050734">
    <property type="entry name" value="PIH1/Kintoun_subfamily"/>
</dbReference>
<organism evidence="7 8">
    <name type="scientific">Leptosia nina</name>
    <dbReference type="NCBI Taxonomy" id="320188"/>
    <lineage>
        <taxon>Eukaryota</taxon>
        <taxon>Metazoa</taxon>
        <taxon>Ecdysozoa</taxon>
        <taxon>Arthropoda</taxon>
        <taxon>Hexapoda</taxon>
        <taxon>Insecta</taxon>
        <taxon>Pterygota</taxon>
        <taxon>Neoptera</taxon>
        <taxon>Endopterygota</taxon>
        <taxon>Lepidoptera</taxon>
        <taxon>Glossata</taxon>
        <taxon>Ditrysia</taxon>
        <taxon>Papilionoidea</taxon>
        <taxon>Pieridae</taxon>
        <taxon>Pierinae</taxon>
        <taxon>Leptosia</taxon>
    </lineage>
</organism>
<dbReference type="InterPro" id="IPR041442">
    <property type="entry name" value="PIH1D1/2/3_CS-like"/>
</dbReference>
<evidence type="ECO:0000313" key="8">
    <source>
        <dbReference type="Proteomes" id="UP001497472"/>
    </source>
</evidence>
<comment type="subcellular location">
    <subcellularLocation>
        <location evidence="3">Cytoplasm</location>
    </subcellularLocation>
    <subcellularLocation>
        <location evidence="2">Dynein axonemal particle</location>
    </subcellularLocation>
</comment>
<sequence>MATGVKPRDEESKLSRADLDIIQDAMKNKKFRDLLAEYCEEIRDPANQAVYQKEMVQLEKERGYDVTFINPKGGYVIKTSVAGDRKAFVNICSNENIDKPSCKVQEVDGQKGMNWQLPYSIIPPREDYNSKKERCVIYDVVFHPDTLRMAEVNKRFRDLVNKTAFEGLQKTYNINLDLNNTRFPKSHYKGMSVPAVIRKEDPNYKPTEDSENQHIDPGLEQLYPQHVYSPNVESSPSVHPEKNTKDINSKCTNIDFMHTSNDGYTIPKYVIKQQKNVDLQEFTYSKDSKHYTAIPSHIIVEVNLPLLSSTKECVLDVRERDLTMISEKPAKYKLNIKLPYPVNEESGKAQFDKTKHLLVITLPVVKRTLENTYRADSGIESEEHSGSHSEEESKELIVELNSTDKLVTKPTKSEICTDENFLLPTLGYILPAYTYNMLDDIVAFTFHVKNTDPASVEVRNCDNKIQIKFSSMGSGFVPVHYAAILIFPNDVKFHDATGEAWDNNVILQLEIAEKPPTQFEIGLNENSMKKESFDISKVKANIKPDNTEILPKIPEESVAPVVEVTNLGTETNILVSSSNQRALEEEIRDSESDLKETDIKCSESYNNENGAKPIYRKPIAMMRSYSESSYGDVASSMDYISSDCIPGESSLKKTVRFKDEIKTQFYRYNSSIEGQKKKNQRKKSKKRHQHKSESEAEDEFSNVVQMKPRLKSALKQRRDSGLADTSDADVDNKMMSDLDMYNSATETDENSNENDANTENQGLDMYNNGKTNANPSHRENKKKSPKKGKRGTMTDNIKHNTELYDPNKLNKGQYLEVKFKNDLIFDLDM</sequence>
<feature type="domain" description="PIH1D1/2/3 CS-like" evidence="6">
    <location>
        <begin position="265"/>
        <end position="365"/>
    </location>
</feature>
<dbReference type="GO" id="GO:0120293">
    <property type="term" value="C:dynein axonemal particle"/>
    <property type="evidence" value="ECO:0007669"/>
    <property type="project" value="UniProtKB-SubCell"/>
</dbReference>
<evidence type="ECO:0000256" key="3">
    <source>
        <dbReference type="HAMAP-Rule" id="MF_03069"/>
    </source>
</evidence>
<feature type="region of interest" description="Disordered" evidence="4">
    <location>
        <begin position="672"/>
        <end position="797"/>
    </location>
</feature>